<dbReference type="VEuPathDB" id="FungiDB:ATCC64974_94180"/>
<dbReference type="OMA" id="IKCIMHN"/>
<dbReference type="Proteomes" id="UP000068243">
    <property type="component" value="Unassembled WGS sequence"/>
</dbReference>
<organism evidence="1 2">
    <name type="scientific">Aspergillus niger</name>
    <dbReference type="NCBI Taxonomy" id="5061"/>
    <lineage>
        <taxon>Eukaryota</taxon>
        <taxon>Fungi</taxon>
        <taxon>Dikarya</taxon>
        <taxon>Ascomycota</taxon>
        <taxon>Pezizomycotina</taxon>
        <taxon>Eurotiomycetes</taxon>
        <taxon>Eurotiomycetidae</taxon>
        <taxon>Eurotiales</taxon>
        <taxon>Aspergillaceae</taxon>
        <taxon>Aspergillus</taxon>
        <taxon>Aspergillus subgen. Circumdati</taxon>
    </lineage>
</organism>
<evidence type="ECO:0000313" key="2">
    <source>
        <dbReference type="Proteomes" id="UP000068243"/>
    </source>
</evidence>
<dbReference type="OrthoDB" id="4177740at2759"/>
<comment type="caution">
    <text evidence="1">The sequence shown here is derived from an EMBL/GenBank/DDBJ whole genome shotgun (WGS) entry which is preliminary data.</text>
</comment>
<dbReference type="EMBL" id="BCMY01000015">
    <property type="protein sequence ID" value="GAQ45156.1"/>
    <property type="molecule type" value="Genomic_DNA"/>
</dbReference>
<evidence type="ECO:0000313" key="1">
    <source>
        <dbReference type="EMBL" id="GAQ45156.1"/>
    </source>
</evidence>
<sequence length="263" mass="30953">MNRATEPRDRYNLRKALALMERDIKLLRETDTHVLDQGIMKRYKVRALPLSLNAQDARAPKFFTPFVPENMPEPTAEYVDHEYNTSSTLSPGEWGWSIYLYLDAYIHKLLVKYPEVWRTWSCKQVGDYDFGDLYRTFDPKFGSLAIWHVLESSRPHIKCIMHNNLDSDDNYLLRGEVLTVIRIMLGQLKQKIFVNDMIAPALLFSLNRRRPRVIEAYFDGQELVVRRTEPYDFQYLNTEGFKTFAQWFLGDPIGDTSKWAVRT</sequence>
<gene>
    <name evidence="1" type="ORF">ABL_07817</name>
</gene>
<accession>A0A124BYD3</accession>
<dbReference type="VEuPathDB" id="FungiDB:M747DRAFT_342482"/>
<dbReference type="AlphaFoldDB" id="A0A124BYD3"/>
<dbReference type="VEuPathDB" id="FungiDB:ASPNIDRAFT2_1180407"/>
<proteinExistence type="predicted"/>
<dbReference type="VEuPathDB" id="FungiDB:An06g00740"/>
<name>A0A124BYD3_ASPNG</name>
<protein>
    <submittedName>
        <fullName evidence="1">Uncharacterized protein</fullName>
    </submittedName>
</protein>
<reference evidence="2" key="1">
    <citation type="journal article" date="2016" name="Genome Announc.">
        <title>Draft genome sequence of Aspergillus niger strain An76.</title>
        <authorList>
            <person name="Gong W."/>
            <person name="Cheng Z."/>
            <person name="Zhang H."/>
            <person name="Liu L."/>
            <person name="Gao P."/>
            <person name="Wang L."/>
        </authorList>
    </citation>
    <scope>NUCLEOTIDE SEQUENCE [LARGE SCALE GENOMIC DNA]</scope>
    <source>
        <strain evidence="2">An76</strain>
    </source>
</reference>